<accession>A0A7G2CBB4</accession>
<organism evidence="2 3">
    <name type="scientific">Angomonas deanei</name>
    <dbReference type="NCBI Taxonomy" id="59799"/>
    <lineage>
        <taxon>Eukaryota</taxon>
        <taxon>Discoba</taxon>
        <taxon>Euglenozoa</taxon>
        <taxon>Kinetoplastea</taxon>
        <taxon>Metakinetoplastina</taxon>
        <taxon>Trypanosomatida</taxon>
        <taxon>Trypanosomatidae</taxon>
        <taxon>Strigomonadinae</taxon>
        <taxon>Angomonas</taxon>
    </lineage>
</organism>
<dbReference type="AlphaFoldDB" id="A0A7G2CBB4"/>
<name>A0A7G2CBB4_9TRYP</name>
<evidence type="ECO:0000313" key="2">
    <source>
        <dbReference type="EMBL" id="CAD2215332.1"/>
    </source>
</evidence>
<feature type="coiled-coil region" evidence="1">
    <location>
        <begin position="12"/>
        <end position="39"/>
    </location>
</feature>
<keyword evidence="3" id="KW-1185">Reference proteome</keyword>
<keyword evidence="1" id="KW-0175">Coiled coil</keyword>
<reference evidence="2 3" key="1">
    <citation type="submission" date="2020-08" db="EMBL/GenBank/DDBJ databases">
        <authorList>
            <person name="Newling K."/>
            <person name="Davey J."/>
            <person name="Forrester S."/>
        </authorList>
    </citation>
    <scope>NUCLEOTIDE SEQUENCE [LARGE SCALE GENOMIC DNA]</scope>
    <source>
        <strain evidence="3">Crithidia deanei Carvalho (ATCC PRA-265)</strain>
    </source>
</reference>
<proteinExistence type="predicted"/>
<evidence type="ECO:0000256" key="1">
    <source>
        <dbReference type="SAM" id="Coils"/>
    </source>
</evidence>
<dbReference type="EMBL" id="LR877148">
    <property type="protein sequence ID" value="CAD2215332.1"/>
    <property type="molecule type" value="Genomic_DNA"/>
</dbReference>
<dbReference type="VEuPathDB" id="TriTrypDB:ADEAN_000278700"/>
<sequence length="87" mass="10187">MRDRIVHGENTGAALYQRLQKLNEELQNIKEETKDGNKQRNKSLQELRDVLELARSVWGPGRQRSSTYRIARRRALLEEVGPIPYQN</sequence>
<evidence type="ECO:0000313" key="3">
    <source>
        <dbReference type="Proteomes" id="UP000515908"/>
    </source>
</evidence>
<dbReference type="Proteomes" id="UP000515908">
    <property type="component" value="Chromosome 04"/>
</dbReference>
<gene>
    <name evidence="2" type="ORF">ADEAN_000278700</name>
</gene>
<protein>
    <submittedName>
        <fullName evidence="2">Uncharacterized protein</fullName>
    </submittedName>
</protein>